<accession>A0A7W7GRS6</accession>
<evidence type="ECO:0000313" key="2">
    <source>
        <dbReference type="EMBL" id="MBB4737136.1"/>
    </source>
</evidence>
<name>A0A7W7GRS6_9ACTN</name>
<dbReference type="InterPro" id="IPR025159">
    <property type="entry name" value="AbiEi_N"/>
</dbReference>
<protein>
    <recommendedName>
        <fullName evidence="1">AbiEi antitoxin N-terminal domain-containing protein</fullName>
    </recommendedName>
</protein>
<dbReference type="RefSeq" id="WP_185037587.1">
    <property type="nucleotide sequence ID" value="NZ_BAABFG010000005.1"/>
</dbReference>
<feature type="domain" description="AbiEi antitoxin N-terminal" evidence="1">
    <location>
        <begin position="4"/>
        <end position="48"/>
    </location>
</feature>
<dbReference type="AlphaFoldDB" id="A0A7W7GRS6"/>
<evidence type="ECO:0000313" key="3">
    <source>
        <dbReference type="Proteomes" id="UP000546162"/>
    </source>
</evidence>
<comment type="caution">
    <text evidence="2">The sequence shown here is derived from an EMBL/GenBank/DDBJ whole genome shotgun (WGS) entry which is preliminary data.</text>
</comment>
<keyword evidence="3" id="KW-1185">Reference proteome</keyword>
<dbReference type="Proteomes" id="UP000546162">
    <property type="component" value="Unassembled WGS sequence"/>
</dbReference>
<sequence>MAQLDDISGRQCGVVTRGQALQAGVRPETVRRHLRSGRWQRMIPGIYATFTGRPPPGAKRWAAVLHAGPGAMLCRRSAAEETGLAAPGRGAVHVLIPETRRIRPIVGIVAHRSRHAAARRDPLRSPPQTRVEETVLDLASTARTAPEGLHWIMAACVRRLTTPDRLARALSTRPRLPRRKAVAALLGIAADGRPAPLPLWPPLK</sequence>
<gene>
    <name evidence="2" type="ORF">BJY16_000595</name>
</gene>
<proteinExistence type="predicted"/>
<dbReference type="EMBL" id="JACHNB010000001">
    <property type="protein sequence ID" value="MBB4737136.1"/>
    <property type="molecule type" value="Genomic_DNA"/>
</dbReference>
<reference evidence="2 3" key="1">
    <citation type="submission" date="2020-08" db="EMBL/GenBank/DDBJ databases">
        <title>Sequencing the genomes of 1000 actinobacteria strains.</title>
        <authorList>
            <person name="Klenk H.-P."/>
        </authorList>
    </citation>
    <scope>NUCLEOTIDE SEQUENCE [LARGE SCALE GENOMIC DNA]</scope>
    <source>
        <strain evidence="2 3">DSM 45809</strain>
    </source>
</reference>
<organism evidence="2 3">
    <name type="scientific">Actinoplanes octamycinicus</name>
    <dbReference type="NCBI Taxonomy" id="135948"/>
    <lineage>
        <taxon>Bacteria</taxon>
        <taxon>Bacillati</taxon>
        <taxon>Actinomycetota</taxon>
        <taxon>Actinomycetes</taxon>
        <taxon>Micromonosporales</taxon>
        <taxon>Micromonosporaceae</taxon>
        <taxon>Actinoplanes</taxon>
    </lineage>
</organism>
<dbReference type="Pfam" id="PF13338">
    <property type="entry name" value="AbiEi_4"/>
    <property type="match status" value="1"/>
</dbReference>
<evidence type="ECO:0000259" key="1">
    <source>
        <dbReference type="Pfam" id="PF13338"/>
    </source>
</evidence>